<organism evidence="2 3">
    <name type="scientific">Microbulbifer taiwanensis</name>
    <dbReference type="NCBI Taxonomy" id="986746"/>
    <lineage>
        <taxon>Bacteria</taxon>
        <taxon>Pseudomonadati</taxon>
        <taxon>Pseudomonadota</taxon>
        <taxon>Gammaproteobacteria</taxon>
        <taxon>Cellvibrionales</taxon>
        <taxon>Microbulbiferaceae</taxon>
        <taxon>Microbulbifer</taxon>
    </lineage>
</organism>
<reference evidence="3" key="1">
    <citation type="journal article" date="2019" name="Int. J. Syst. Evol. Microbiol.">
        <title>The Global Catalogue of Microorganisms (GCM) 10K type strain sequencing project: providing services to taxonomists for standard genome sequencing and annotation.</title>
        <authorList>
            <consortium name="The Broad Institute Genomics Platform"/>
            <consortium name="The Broad Institute Genome Sequencing Center for Infectious Disease"/>
            <person name="Wu L."/>
            <person name="Ma J."/>
        </authorList>
    </citation>
    <scope>NUCLEOTIDE SEQUENCE [LARGE SCALE GENOMIC DNA]</scope>
    <source>
        <strain evidence="3">CGMCC 1.13718</strain>
    </source>
</reference>
<accession>A0ABW1YIS8</accession>
<protein>
    <submittedName>
        <fullName evidence="2">VOC family protein</fullName>
    </submittedName>
</protein>
<proteinExistence type="predicted"/>
<sequence>MDRPPHPLNGMRHIAFRVPNLEECERFYVELLGMQVLSRPHGDLVYLTLGNDNLSLARAADGDSAGDGGNLDHFGIVVDSREELDQWYAYLKAADVPMRGTPHDHSDGARSFYCLDPAGNTLQPLYHPAISGQRFSAAVIE</sequence>
<dbReference type="InterPro" id="IPR004360">
    <property type="entry name" value="Glyas_Fos-R_dOase_dom"/>
</dbReference>
<name>A0ABW1YIS8_9GAMM</name>
<keyword evidence="3" id="KW-1185">Reference proteome</keyword>
<dbReference type="Gene3D" id="3.10.180.10">
    <property type="entry name" value="2,3-Dihydroxybiphenyl 1,2-Dioxygenase, domain 1"/>
    <property type="match status" value="1"/>
</dbReference>
<dbReference type="InterPro" id="IPR050383">
    <property type="entry name" value="GlyoxalaseI/FosfomycinResist"/>
</dbReference>
<dbReference type="EMBL" id="JBHSVR010000001">
    <property type="protein sequence ID" value="MFC6632658.1"/>
    <property type="molecule type" value="Genomic_DNA"/>
</dbReference>
<dbReference type="Proteomes" id="UP001596425">
    <property type="component" value="Unassembled WGS sequence"/>
</dbReference>
<dbReference type="PANTHER" id="PTHR21366">
    <property type="entry name" value="GLYOXALASE FAMILY PROTEIN"/>
    <property type="match status" value="1"/>
</dbReference>
<dbReference type="InterPro" id="IPR037523">
    <property type="entry name" value="VOC_core"/>
</dbReference>
<dbReference type="CDD" id="cd06587">
    <property type="entry name" value="VOC"/>
    <property type="match status" value="1"/>
</dbReference>
<evidence type="ECO:0000313" key="2">
    <source>
        <dbReference type="EMBL" id="MFC6632658.1"/>
    </source>
</evidence>
<gene>
    <name evidence="2" type="ORF">ACFQBM_05175</name>
</gene>
<feature type="domain" description="VOC" evidence="1">
    <location>
        <begin position="10"/>
        <end position="127"/>
    </location>
</feature>
<comment type="caution">
    <text evidence="2">The sequence shown here is derived from an EMBL/GenBank/DDBJ whole genome shotgun (WGS) entry which is preliminary data.</text>
</comment>
<dbReference type="Pfam" id="PF00903">
    <property type="entry name" value="Glyoxalase"/>
    <property type="match status" value="1"/>
</dbReference>
<dbReference type="InterPro" id="IPR029068">
    <property type="entry name" value="Glyas_Bleomycin-R_OHBP_Dase"/>
</dbReference>
<evidence type="ECO:0000313" key="3">
    <source>
        <dbReference type="Proteomes" id="UP001596425"/>
    </source>
</evidence>
<dbReference type="PROSITE" id="PS51819">
    <property type="entry name" value="VOC"/>
    <property type="match status" value="1"/>
</dbReference>
<evidence type="ECO:0000259" key="1">
    <source>
        <dbReference type="PROSITE" id="PS51819"/>
    </source>
</evidence>
<dbReference type="RefSeq" id="WP_193192000.1">
    <property type="nucleotide sequence ID" value="NZ_JACZFR010000025.1"/>
</dbReference>
<dbReference type="SUPFAM" id="SSF54593">
    <property type="entry name" value="Glyoxalase/Bleomycin resistance protein/Dihydroxybiphenyl dioxygenase"/>
    <property type="match status" value="1"/>
</dbReference>